<evidence type="ECO:0000313" key="2">
    <source>
        <dbReference type="EMBL" id="CAA04974.1"/>
    </source>
</evidence>
<accession>O40470</accession>
<gene>
    <name evidence="2" type="primary">env</name>
</gene>
<reference evidence="2" key="1">
    <citation type="submission" date="1997-09" db="EMBL/GenBank/DDBJ databases">
        <title>Genetic subtypes of HIV-1 in Hungary.</title>
        <authorList>
            <person name="Mezei M."/>
            <person name="Balog K."/>
            <person name="Takacs M."/>
            <person name="Gyuris A."/>
            <person name="Segesdi J."/>
            <person name="Bakos A."/>
            <person name="Vodros D."/>
            <person name="Banhegyi D."/>
            <person name="Jelenik Z."/>
            <person name="Berencsi G."/>
            <person name="Minarovits J."/>
        </authorList>
    </citation>
    <scope>NUCLEOTIDE SEQUENCE</scope>
    <source>
        <strain evidence="2">280</strain>
    </source>
</reference>
<protein>
    <submittedName>
        <fullName evidence="2">Env protein</fullName>
    </submittedName>
</protein>
<evidence type="ECO:0000256" key="1">
    <source>
        <dbReference type="SAM" id="MobiDB-lite"/>
    </source>
</evidence>
<feature type="non-terminal residue" evidence="2">
    <location>
        <position position="68"/>
    </location>
</feature>
<organism evidence="2">
    <name type="scientific">Human immunodeficiency virus type 1</name>
    <name type="common">HIV-1</name>
    <dbReference type="NCBI Taxonomy" id="11676"/>
    <lineage>
        <taxon>Viruses</taxon>
        <taxon>Riboviria</taxon>
        <taxon>Pararnavirae</taxon>
        <taxon>Artverviricota</taxon>
        <taxon>Revtraviricetes</taxon>
        <taxon>Ortervirales</taxon>
        <taxon>Retroviridae</taxon>
        <taxon>Orthoretrovirinae</taxon>
        <taxon>Lentivirus</taxon>
        <taxon>Lentivirus humimdef1</taxon>
    </lineage>
</organism>
<feature type="region of interest" description="Disordered" evidence="1">
    <location>
        <begin position="45"/>
        <end position="68"/>
    </location>
</feature>
<dbReference type="SUPFAM" id="SSF56502">
    <property type="entry name" value="gp120 core"/>
    <property type="match status" value="2"/>
</dbReference>
<proteinExistence type="predicted"/>
<dbReference type="Gene3D" id="2.170.40.20">
    <property type="entry name" value="Human immunodeficiency virus 1, Gp160, envelope glycoprotein"/>
    <property type="match status" value="2"/>
</dbReference>
<dbReference type="EMBL" id="AJ001749">
    <property type="protein sequence ID" value="CAA04974.1"/>
    <property type="molecule type" value="Genomic_RNA"/>
</dbReference>
<organismHost>
    <name type="scientific">Homo sapiens</name>
    <name type="common">Human</name>
    <dbReference type="NCBI Taxonomy" id="9606"/>
</organismHost>
<dbReference type="InterPro" id="IPR036377">
    <property type="entry name" value="Gp120_core_sf"/>
</dbReference>
<dbReference type="GO" id="GO:0019031">
    <property type="term" value="C:viral envelope"/>
    <property type="evidence" value="ECO:0007669"/>
    <property type="project" value="InterPro"/>
</dbReference>
<name>O40470_HV1</name>
<sequence>GPVVSTQLLLNGSLAEEEVMIRSQNFTNNSQNHNSTGLLLVRDGGHYNESNTNETFRPGGGNMRDNWR</sequence>
<feature type="non-terminal residue" evidence="2">
    <location>
        <position position="1"/>
    </location>
</feature>